<dbReference type="EC" id="4.6.1.1" evidence="4"/>
<evidence type="ECO:0000256" key="1">
    <source>
        <dbReference type="ARBA" id="ARBA00022741"/>
    </source>
</evidence>
<keyword evidence="4" id="KW-0456">Lyase</keyword>
<dbReference type="GO" id="GO:0009190">
    <property type="term" value="P:cyclic nucleotide biosynthetic process"/>
    <property type="evidence" value="ECO:0007669"/>
    <property type="project" value="InterPro"/>
</dbReference>
<dbReference type="GO" id="GO:0005737">
    <property type="term" value="C:cytoplasm"/>
    <property type="evidence" value="ECO:0007669"/>
    <property type="project" value="TreeGrafter"/>
</dbReference>
<dbReference type="InterPro" id="IPR011990">
    <property type="entry name" value="TPR-like_helical_dom_sf"/>
</dbReference>
<dbReference type="PANTHER" id="PTHR16305">
    <property type="entry name" value="TESTICULAR SOLUBLE ADENYLYL CYCLASE"/>
    <property type="match status" value="1"/>
</dbReference>
<proteinExistence type="predicted"/>
<dbReference type="InterPro" id="IPR019734">
    <property type="entry name" value="TPR_rpt"/>
</dbReference>
<keyword evidence="1" id="KW-0547">Nucleotide-binding</keyword>
<keyword evidence="2" id="KW-0067">ATP-binding</keyword>
<dbReference type="InterPro" id="IPR001054">
    <property type="entry name" value="A/G_cyclase"/>
</dbReference>
<name>A0A1S7LIS7_MAGMO</name>
<evidence type="ECO:0000259" key="3">
    <source>
        <dbReference type="PROSITE" id="PS50125"/>
    </source>
</evidence>
<evidence type="ECO:0000313" key="4">
    <source>
        <dbReference type="EMBL" id="CRH06862.1"/>
    </source>
</evidence>
<dbReference type="AlphaFoldDB" id="A0A1S7LIS7"/>
<evidence type="ECO:0000256" key="2">
    <source>
        <dbReference type="ARBA" id="ARBA00022840"/>
    </source>
</evidence>
<dbReference type="SUPFAM" id="SSF52540">
    <property type="entry name" value="P-loop containing nucleoside triphosphate hydrolases"/>
    <property type="match status" value="1"/>
</dbReference>
<protein>
    <submittedName>
        <fullName evidence="4">Putative Adenylate cyclase with TPR repeats</fullName>
        <ecNumber evidence="4">4.6.1.1</ecNumber>
    </submittedName>
</protein>
<dbReference type="CDD" id="cd07302">
    <property type="entry name" value="CHD"/>
    <property type="match status" value="1"/>
</dbReference>
<dbReference type="PANTHER" id="PTHR16305:SF28">
    <property type="entry name" value="GUANYLATE CYCLASE DOMAIN-CONTAINING PROTEIN"/>
    <property type="match status" value="1"/>
</dbReference>
<dbReference type="Pfam" id="PF13191">
    <property type="entry name" value="AAA_16"/>
    <property type="match status" value="1"/>
</dbReference>
<dbReference type="InterPro" id="IPR041664">
    <property type="entry name" value="AAA_16"/>
</dbReference>
<dbReference type="InterPro" id="IPR029787">
    <property type="entry name" value="Nucleotide_cyclase"/>
</dbReference>
<dbReference type="SUPFAM" id="SSF48452">
    <property type="entry name" value="TPR-like"/>
    <property type="match status" value="2"/>
</dbReference>
<dbReference type="Pfam" id="PF13424">
    <property type="entry name" value="TPR_12"/>
    <property type="match status" value="1"/>
</dbReference>
<reference evidence="4" key="1">
    <citation type="submission" date="2015-04" db="EMBL/GenBank/DDBJ databases">
        <authorList>
            <person name="Syromyatnikov M.Y."/>
            <person name="Popov V.N."/>
        </authorList>
    </citation>
    <scope>NUCLEOTIDE SEQUENCE</scope>
    <source>
        <strain evidence="4">MO-1</strain>
    </source>
</reference>
<dbReference type="Gene3D" id="3.30.70.1230">
    <property type="entry name" value="Nucleotide cyclase"/>
    <property type="match status" value="1"/>
</dbReference>
<dbReference type="GO" id="GO:0035556">
    <property type="term" value="P:intracellular signal transduction"/>
    <property type="evidence" value="ECO:0007669"/>
    <property type="project" value="InterPro"/>
</dbReference>
<dbReference type="PROSITE" id="PS50125">
    <property type="entry name" value="GUANYLATE_CYCLASE_2"/>
    <property type="match status" value="1"/>
</dbReference>
<organism evidence="4">
    <name type="scientific">Magnetococcus massalia (strain MO-1)</name>
    <dbReference type="NCBI Taxonomy" id="451514"/>
    <lineage>
        <taxon>Bacteria</taxon>
        <taxon>Pseudomonadati</taxon>
        <taxon>Pseudomonadota</taxon>
        <taxon>Magnetococcia</taxon>
        <taxon>Magnetococcales</taxon>
        <taxon>Magnetococcaceae</taxon>
        <taxon>Magnetococcus</taxon>
    </lineage>
</organism>
<dbReference type="Pfam" id="PF00211">
    <property type="entry name" value="Guanylate_cyc"/>
    <property type="match status" value="1"/>
</dbReference>
<dbReference type="SUPFAM" id="SSF55073">
    <property type="entry name" value="Nucleotide cyclase"/>
    <property type="match status" value="1"/>
</dbReference>
<dbReference type="InterPro" id="IPR027417">
    <property type="entry name" value="P-loop_NTPase"/>
</dbReference>
<dbReference type="EMBL" id="LO017727">
    <property type="protein sequence ID" value="CRH06862.1"/>
    <property type="molecule type" value="Genomic_DNA"/>
</dbReference>
<dbReference type="SMART" id="SM00044">
    <property type="entry name" value="CYCc"/>
    <property type="match status" value="1"/>
</dbReference>
<accession>A0A1S7LIS7</accession>
<gene>
    <name evidence="4" type="ORF">MAGMO_2710</name>
</gene>
<dbReference type="SMART" id="SM00028">
    <property type="entry name" value="TPR"/>
    <property type="match status" value="5"/>
</dbReference>
<feature type="domain" description="Guanylate cyclase" evidence="3">
    <location>
        <begin position="48"/>
        <end position="180"/>
    </location>
</feature>
<dbReference type="GO" id="GO:0004016">
    <property type="term" value="F:adenylate cyclase activity"/>
    <property type="evidence" value="ECO:0007669"/>
    <property type="project" value="UniProtKB-EC"/>
</dbReference>
<sequence length="1048" mass="117161">MVIEGSVVASGNGGSLPSYQAVQAATAAPGQSGGTADGKLESERKHVTVLFADISGFTAMSEKLDPEEVTEIMNGCLKMLADVVTHYDGYVDKFIGDCIMALFGAPVTHENDPELALRAALDMQVGMEQYNKRLPVKLDKPLTLHIGINSGIVIAGGVGSDQKMEYTVMGDTVNLASRLESKAGSGQTFLSGYTYNMVRNLFDFRRLEPVKVKGKQKPVEVYELIGLRQNAQNGEGGDELTPLVGRSSELAQLKERIDKFITGAGQVIILTSEQGIGKSRVRKEIRGQLTESNAMLLEGACHSFCRATRYHVVAEILRSLFGISSDDDDAAALEQISESLSSLLQLPPDLNKESAEALVFIGAMLELKQEELYEIPLEQMSPREVKATTFRAVGWLLKNLSQKRPLVISIEDLDDADSASVELLAYLLEALRTEQVMFMMLMRQSSDREAAKLLPMSKRVWGDNCLQISFSNFDRDECDTLAKHLIKSEEVPEEVLSLVFNRTEGNPLFIEEVVQSLLDSQVVEVQSDGSVLLLKALDEVSIPGSIHSLILARIDKLQTSLKDLLHIAAVLGNVFTLDLLSQALPVDDLEQRLSLLSEMGILFEVRSFPEVEYSFRNILIQEAIYSTMLKQKVREHHLKVADLIEQNYEDRINDYVETLARHLEIARDWPRAYDYLIRSGTKAGRAFANLEARDYLRRALDVAEAHEEVLEGTSMSLSGLYIQLSETEELLANMEEAISYREKALAALGDNPRAQARASRLIGRLYEKAGDKKRALTYYHDAEKLLEGQNDELELGRVLMNRSWVLNRMKEGEKALEEALQAREIFVREDSKPDLALIDNNIGVFYEHAGDLDKALTCNKHSLELFQQLGDMRQQGNVHLSLGYLHNTRKEMDEALIHFEQSHDAMERIGNRYGSASALMSKGRCLMDVEKVEEAESALLRSLRIHKELGLERKTVANQLALVKLYLKTKDHHSARRMLNEGRELARKVEFASDLAKLSHVEADLVKLEGKDPLSCYEDALAQFKALGRQRDVDKVEKDLAKYREAHS</sequence>
<dbReference type="Gene3D" id="1.25.40.10">
    <property type="entry name" value="Tetratricopeptide repeat domain"/>
    <property type="match status" value="2"/>
</dbReference>
<dbReference type="GO" id="GO:0005524">
    <property type="term" value="F:ATP binding"/>
    <property type="evidence" value="ECO:0007669"/>
    <property type="project" value="UniProtKB-KW"/>
</dbReference>